<dbReference type="AlphaFoldDB" id="A0A7C9II41"/>
<name>A0A7C9II41_9RHOB</name>
<gene>
    <name evidence="1" type="ORF">GQ651_16805</name>
</gene>
<proteinExistence type="predicted"/>
<dbReference type="Proteomes" id="UP000480350">
    <property type="component" value="Unassembled WGS sequence"/>
</dbReference>
<dbReference type="RefSeq" id="WP_160765426.1">
    <property type="nucleotide sequence ID" value="NZ_WUPT01000003.1"/>
</dbReference>
<dbReference type="EMBL" id="WUPT01000003">
    <property type="protein sequence ID" value="MXQ09508.1"/>
    <property type="molecule type" value="Genomic_DNA"/>
</dbReference>
<organism evidence="1 2">
    <name type="scientific">Kangsaoukella pontilimi</name>
    <dbReference type="NCBI Taxonomy" id="2691042"/>
    <lineage>
        <taxon>Bacteria</taxon>
        <taxon>Pseudomonadati</taxon>
        <taxon>Pseudomonadota</taxon>
        <taxon>Alphaproteobacteria</taxon>
        <taxon>Rhodobacterales</taxon>
        <taxon>Paracoccaceae</taxon>
        <taxon>Kangsaoukella</taxon>
    </lineage>
</organism>
<reference evidence="1 2" key="1">
    <citation type="submission" date="2019-12" db="EMBL/GenBank/DDBJ databases">
        <authorList>
            <person name="Lee S.D."/>
        </authorList>
    </citation>
    <scope>NUCLEOTIDE SEQUENCE [LARGE SCALE GENOMIC DNA]</scope>
    <source>
        <strain evidence="1 2">GH1-50</strain>
    </source>
</reference>
<evidence type="ECO:0000313" key="1">
    <source>
        <dbReference type="EMBL" id="MXQ09508.1"/>
    </source>
</evidence>
<comment type="caution">
    <text evidence="1">The sequence shown here is derived from an EMBL/GenBank/DDBJ whole genome shotgun (WGS) entry which is preliminary data.</text>
</comment>
<accession>A0A7C9II41</accession>
<keyword evidence="2" id="KW-1185">Reference proteome</keyword>
<reference evidence="1 2" key="2">
    <citation type="submission" date="2020-03" db="EMBL/GenBank/DDBJ databases">
        <title>Kangsaoukella pontilimi gen. nov., sp. nov., a new member of the family Rhodobacteraceae isolated from a tidal mudflat.</title>
        <authorList>
            <person name="Kim I.S."/>
        </authorList>
    </citation>
    <scope>NUCLEOTIDE SEQUENCE [LARGE SCALE GENOMIC DNA]</scope>
    <source>
        <strain evidence="1 2">GH1-50</strain>
    </source>
</reference>
<protein>
    <submittedName>
        <fullName evidence="1">Uncharacterized protein</fullName>
    </submittedName>
</protein>
<evidence type="ECO:0000313" key="2">
    <source>
        <dbReference type="Proteomes" id="UP000480350"/>
    </source>
</evidence>
<sequence length="64" mass="6942">MTAAVLSLFGSAPRDDAVPAPQPSRRRAADWPLMGDIVSHRAGVPVHLIRWLRAEGEDDPAPML</sequence>